<gene>
    <name evidence="2" type="ORF">MCHLO_07321</name>
</gene>
<evidence type="ECO:0000313" key="3">
    <source>
        <dbReference type="Proteomes" id="UP000815677"/>
    </source>
</evidence>
<evidence type="ECO:0000313" key="2">
    <source>
        <dbReference type="EMBL" id="GAT50038.1"/>
    </source>
</evidence>
<feature type="compositionally biased region" description="Low complexity" evidence="1">
    <location>
        <begin position="45"/>
        <end position="55"/>
    </location>
</feature>
<sequence length="262" mass="28541">MPIQPNELEGTDASGCPGTRDSFGESVPPLDEHGLQLVGPERCSSSKSRVDSGSSPGFPQLDPADSQFTGARLAIGQREQPIASASARPDSNSPWLTPVATLGSDLAMTSSARADGPPDSSRVQSGVGDGEAESSRSEGRKRAFTEIEQDAGNVPKRRAVSNVARNDIEVYDWESENLEIQRKNKGPPRIKSNKNTRAALWTASLNMQGRQASHWLGGDNHKFSFIKREIDENNIGILAVQETHMDSAAEADCQRFYQRWFM</sequence>
<name>A0ABQ0LG09_MYCCL</name>
<proteinExistence type="predicted"/>
<dbReference type="EMBL" id="DF846169">
    <property type="protein sequence ID" value="GAT50038.1"/>
    <property type="molecule type" value="Genomic_DNA"/>
</dbReference>
<feature type="region of interest" description="Disordered" evidence="1">
    <location>
        <begin position="1"/>
        <end position="150"/>
    </location>
</feature>
<reference evidence="2" key="1">
    <citation type="submission" date="2014-09" db="EMBL/GenBank/DDBJ databases">
        <title>Genome sequence of the luminous mushroom Mycena chlorophos for searching fungal bioluminescence genes.</title>
        <authorList>
            <person name="Tanaka Y."/>
            <person name="Kasuga D."/>
            <person name="Oba Y."/>
            <person name="Hase S."/>
            <person name="Sato K."/>
            <person name="Oba Y."/>
            <person name="Sakakibara Y."/>
        </authorList>
    </citation>
    <scope>NUCLEOTIDE SEQUENCE</scope>
</reference>
<organism evidence="2 3">
    <name type="scientific">Mycena chlorophos</name>
    <name type="common">Agaric fungus</name>
    <name type="synonym">Agaricus chlorophos</name>
    <dbReference type="NCBI Taxonomy" id="658473"/>
    <lineage>
        <taxon>Eukaryota</taxon>
        <taxon>Fungi</taxon>
        <taxon>Dikarya</taxon>
        <taxon>Basidiomycota</taxon>
        <taxon>Agaricomycotina</taxon>
        <taxon>Agaricomycetes</taxon>
        <taxon>Agaricomycetidae</taxon>
        <taxon>Agaricales</taxon>
        <taxon>Marasmiineae</taxon>
        <taxon>Mycenaceae</taxon>
        <taxon>Mycena</taxon>
    </lineage>
</organism>
<protein>
    <recommendedName>
        <fullName evidence="4">DNase I-like protein</fullName>
    </recommendedName>
</protein>
<dbReference type="Proteomes" id="UP000815677">
    <property type="component" value="Unassembled WGS sequence"/>
</dbReference>
<evidence type="ECO:0000256" key="1">
    <source>
        <dbReference type="SAM" id="MobiDB-lite"/>
    </source>
</evidence>
<keyword evidence="3" id="KW-1185">Reference proteome</keyword>
<accession>A0ABQ0LG09</accession>
<feature type="compositionally biased region" description="Basic and acidic residues" evidence="1">
    <location>
        <begin position="133"/>
        <end position="145"/>
    </location>
</feature>
<evidence type="ECO:0008006" key="4">
    <source>
        <dbReference type="Google" id="ProtNLM"/>
    </source>
</evidence>